<sequence>MLLGHAEGLSEPGSSKDYLLCDPEPEFDDGDDGFISEEILYTASFDELGDNTLKYDTVIWVSISLLLVLAWGVGILMLLYLPVRRYVLQKEISSRKLHVTPNEIVYKVARPSFVPFWGVTAIERRVPLSMVIDIIIEQGCLQSVYGIHTFRVESIASGKAAPVDELQVQGVVNPALLRKVIITEAAKNMQDVGKGCKSGTYAGEGESMSRTVSSSEGPTAFKSPTKSWKMTASPRYAFMEPRTAVPSEVVLNKLEELSKSVKKIESLIEKSQTAPESSQN</sequence>
<dbReference type="EMBL" id="CM004387">
    <property type="protein sequence ID" value="KAG8663897.1"/>
    <property type="molecule type" value="Genomic_DNA"/>
</dbReference>
<protein>
    <submittedName>
        <fullName evidence="1">Uncharacterized protein</fullName>
    </submittedName>
</protein>
<comment type="caution">
    <text evidence="1">The sequence shown here is derived from an EMBL/GenBank/DDBJ whole genome shotgun (WGS) entry which is preliminary data.</text>
</comment>
<dbReference type="Proteomes" id="UP000091857">
    <property type="component" value="Chromosome 1"/>
</dbReference>
<proteinExistence type="predicted"/>
<organism evidence="1 2">
    <name type="scientific">Manihot esculenta</name>
    <name type="common">Cassava</name>
    <name type="synonym">Jatropha manihot</name>
    <dbReference type="NCBI Taxonomy" id="3983"/>
    <lineage>
        <taxon>Eukaryota</taxon>
        <taxon>Viridiplantae</taxon>
        <taxon>Streptophyta</taxon>
        <taxon>Embryophyta</taxon>
        <taxon>Tracheophyta</taxon>
        <taxon>Spermatophyta</taxon>
        <taxon>Magnoliopsida</taxon>
        <taxon>eudicotyledons</taxon>
        <taxon>Gunneridae</taxon>
        <taxon>Pentapetalae</taxon>
        <taxon>rosids</taxon>
        <taxon>fabids</taxon>
        <taxon>Malpighiales</taxon>
        <taxon>Euphorbiaceae</taxon>
        <taxon>Crotonoideae</taxon>
        <taxon>Manihoteae</taxon>
        <taxon>Manihot</taxon>
    </lineage>
</organism>
<reference evidence="2" key="1">
    <citation type="journal article" date="2016" name="Nat. Biotechnol.">
        <title>Sequencing wild and cultivated cassava and related species reveals extensive interspecific hybridization and genetic diversity.</title>
        <authorList>
            <person name="Bredeson J.V."/>
            <person name="Lyons J.B."/>
            <person name="Prochnik S.E."/>
            <person name="Wu G.A."/>
            <person name="Ha C.M."/>
            <person name="Edsinger-Gonzales E."/>
            <person name="Grimwood J."/>
            <person name="Schmutz J."/>
            <person name="Rabbi I.Y."/>
            <person name="Egesi C."/>
            <person name="Nauluvula P."/>
            <person name="Lebot V."/>
            <person name="Ndunguru J."/>
            <person name="Mkamilo G."/>
            <person name="Bart R.S."/>
            <person name="Setter T.L."/>
            <person name="Gleadow R.M."/>
            <person name="Kulakow P."/>
            <person name="Ferguson M.E."/>
            <person name="Rounsley S."/>
            <person name="Rokhsar D.S."/>
        </authorList>
    </citation>
    <scope>NUCLEOTIDE SEQUENCE [LARGE SCALE GENOMIC DNA]</scope>
    <source>
        <strain evidence="2">cv. AM560-2</strain>
    </source>
</reference>
<evidence type="ECO:0000313" key="2">
    <source>
        <dbReference type="Proteomes" id="UP000091857"/>
    </source>
</evidence>
<gene>
    <name evidence="1" type="ORF">MANES_01G260500v8</name>
</gene>
<keyword evidence="2" id="KW-1185">Reference proteome</keyword>
<evidence type="ECO:0000313" key="1">
    <source>
        <dbReference type="EMBL" id="KAG8663897.1"/>
    </source>
</evidence>
<name>A0ACB7IG53_MANES</name>
<accession>A0ACB7IG53</accession>